<keyword evidence="2 4" id="KW-0012">Acyltransferase</keyword>
<dbReference type="GO" id="GO:0006654">
    <property type="term" value="P:phosphatidic acid biosynthetic process"/>
    <property type="evidence" value="ECO:0007669"/>
    <property type="project" value="TreeGrafter"/>
</dbReference>
<dbReference type="AlphaFoldDB" id="A0A9D1NAY6"/>
<dbReference type="InterPro" id="IPR002123">
    <property type="entry name" value="Plipid/glycerol_acylTrfase"/>
</dbReference>
<dbReference type="SUPFAM" id="SSF69593">
    <property type="entry name" value="Glycerol-3-phosphate (1)-acyltransferase"/>
    <property type="match status" value="1"/>
</dbReference>
<name>A0A9D1NAY6_9FIRM</name>
<accession>A0A9D1NAY6</accession>
<dbReference type="Proteomes" id="UP000886857">
    <property type="component" value="Unassembled WGS sequence"/>
</dbReference>
<evidence type="ECO:0000313" key="4">
    <source>
        <dbReference type="EMBL" id="HIU99207.1"/>
    </source>
</evidence>
<dbReference type="Pfam" id="PF01553">
    <property type="entry name" value="Acyltransferase"/>
    <property type="match status" value="1"/>
</dbReference>
<organism evidence="4 5">
    <name type="scientific">Candidatus Limadaptatus stercoripullorum</name>
    <dbReference type="NCBI Taxonomy" id="2840846"/>
    <lineage>
        <taxon>Bacteria</taxon>
        <taxon>Bacillati</taxon>
        <taxon>Bacillota</taxon>
        <taxon>Clostridia</taxon>
        <taxon>Eubacteriales</taxon>
        <taxon>Candidatus Limadaptatus</taxon>
    </lineage>
</organism>
<evidence type="ECO:0000313" key="5">
    <source>
        <dbReference type="Proteomes" id="UP000886857"/>
    </source>
</evidence>
<reference evidence="4" key="1">
    <citation type="submission" date="2020-10" db="EMBL/GenBank/DDBJ databases">
        <authorList>
            <person name="Gilroy R."/>
        </authorList>
    </citation>
    <scope>NUCLEOTIDE SEQUENCE</scope>
    <source>
        <strain evidence="4">10406</strain>
    </source>
</reference>
<proteinExistence type="predicted"/>
<evidence type="ECO:0000256" key="1">
    <source>
        <dbReference type="ARBA" id="ARBA00022679"/>
    </source>
</evidence>
<feature type="domain" description="Phospholipid/glycerol acyltransferase" evidence="3">
    <location>
        <begin position="35"/>
        <end position="151"/>
    </location>
</feature>
<evidence type="ECO:0000259" key="3">
    <source>
        <dbReference type="SMART" id="SM00563"/>
    </source>
</evidence>
<comment type="caution">
    <text evidence="4">The sequence shown here is derived from an EMBL/GenBank/DDBJ whole genome shotgun (WGS) entry which is preliminary data.</text>
</comment>
<reference evidence="4" key="2">
    <citation type="journal article" date="2021" name="PeerJ">
        <title>Extensive microbial diversity within the chicken gut microbiome revealed by metagenomics and culture.</title>
        <authorList>
            <person name="Gilroy R."/>
            <person name="Ravi A."/>
            <person name="Getino M."/>
            <person name="Pursley I."/>
            <person name="Horton D.L."/>
            <person name="Alikhan N.F."/>
            <person name="Baker D."/>
            <person name="Gharbi K."/>
            <person name="Hall N."/>
            <person name="Watson M."/>
            <person name="Adriaenssens E.M."/>
            <person name="Foster-Nyarko E."/>
            <person name="Jarju S."/>
            <person name="Secka A."/>
            <person name="Antonio M."/>
            <person name="Oren A."/>
            <person name="Chaudhuri R.R."/>
            <person name="La Ragione R."/>
            <person name="Hildebrand F."/>
            <person name="Pallen M.J."/>
        </authorList>
    </citation>
    <scope>NUCLEOTIDE SEQUENCE</scope>
    <source>
        <strain evidence="4">10406</strain>
    </source>
</reference>
<dbReference type="GO" id="GO:0003841">
    <property type="term" value="F:1-acylglycerol-3-phosphate O-acyltransferase activity"/>
    <property type="evidence" value="ECO:0007669"/>
    <property type="project" value="TreeGrafter"/>
</dbReference>
<dbReference type="SMART" id="SM00563">
    <property type="entry name" value="PlsC"/>
    <property type="match status" value="1"/>
</dbReference>
<protein>
    <submittedName>
        <fullName evidence="4">1-acyl-sn-glycerol-3-phosphate acyltransferase</fullName>
    </submittedName>
</protein>
<dbReference type="PANTHER" id="PTHR10434">
    <property type="entry name" value="1-ACYL-SN-GLYCEROL-3-PHOSPHATE ACYLTRANSFERASE"/>
    <property type="match status" value="1"/>
</dbReference>
<gene>
    <name evidence="4" type="ORF">IAC73_05140</name>
</gene>
<keyword evidence="1" id="KW-0808">Transferase</keyword>
<dbReference type="PANTHER" id="PTHR10434:SF40">
    <property type="entry name" value="1-ACYL-SN-GLYCEROL-3-PHOSPHATE ACYLTRANSFERASE"/>
    <property type="match status" value="1"/>
</dbReference>
<evidence type="ECO:0000256" key="2">
    <source>
        <dbReference type="ARBA" id="ARBA00023315"/>
    </source>
</evidence>
<sequence length="225" mass="25833">MSFYGFLRAALSPLVKLLWPTKVVGKERFDEMGGGIVICNHYAIPDTLIPVVSLYKKELHVLAKAEAFECAKIANWFLKKMGAIPVKRGEPDINAVKQVLAVLKEDKKLVMYPEGTRNKEGTKEMLQFKQGAARFAIKAQKPILPMVYYRMHKAFRKNWLYIGEPISLEEFYGCRHPEDFERATEKVFECMQKTRRQCDEYVEGLLAEKAAKRGKKKKSGEEPAR</sequence>
<dbReference type="CDD" id="cd07989">
    <property type="entry name" value="LPLAT_AGPAT-like"/>
    <property type="match status" value="1"/>
</dbReference>
<dbReference type="EMBL" id="DVOE01000077">
    <property type="protein sequence ID" value="HIU99207.1"/>
    <property type="molecule type" value="Genomic_DNA"/>
</dbReference>